<reference evidence="2" key="1">
    <citation type="submission" date="2021-04" db="EMBL/GenBank/DDBJ databases">
        <authorList>
            <person name="Rodrigo-Torres L."/>
            <person name="Arahal R. D."/>
            <person name="Lucena T."/>
        </authorList>
    </citation>
    <scope>NUCLEOTIDE SEQUENCE</scope>
    <source>
        <strain evidence="2">AS29M-1</strain>
    </source>
</reference>
<dbReference type="KEGG" id="ptan:CRYO30217_01534"/>
<organism evidence="2 3">
    <name type="scientific">Parvicella tangerina</name>
    <dbReference type="NCBI Taxonomy" id="2829795"/>
    <lineage>
        <taxon>Bacteria</taxon>
        <taxon>Pseudomonadati</taxon>
        <taxon>Bacteroidota</taxon>
        <taxon>Flavobacteriia</taxon>
        <taxon>Flavobacteriales</taxon>
        <taxon>Parvicellaceae</taxon>
        <taxon>Parvicella</taxon>
    </lineage>
</organism>
<feature type="transmembrane region" description="Helical" evidence="1">
    <location>
        <begin position="47"/>
        <end position="69"/>
    </location>
</feature>
<evidence type="ECO:0000313" key="3">
    <source>
        <dbReference type="Proteomes" id="UP000683507"/>
    </source>
</evidence>
<feature type="transmembrane region" description="Helical" evidence="1">
    <location>
        <begin position="6"/>
        <end position="26"/>
    </location>
</feature>
<protein>
    <submittedName>
        <fullName evidence="2">Uncharacterized protein</fullName>
    </submittedName>
</protein>
<sequence length="118" mass="13725">MSYNTIAYMVYTVLIIYITVVVGYQFHKNGIHFILMLQSDTGIAHALNNLLLVLYYCLNIGYSILIIYFWESISSLPELIYSLSEHTGYIILGLGIMHYLNLTWIYLLSRKNINQINH</sequence>
<feature type="transmembrane region" description="Helical" evidence="1">
    <location>
        <begin position="89"/>
        <end position="108"/>
    </location>
</feature>
<dbReference type="RefSeq" id="WP_258541735.1">
    <property type="nucleotide sequence ID" value="NZ_OU015584.1"/>
</dbReference>
<evidence type="ECO:0000313" key="2">
    <source>
        <dbReference type="EMBL" id="CAG5081091.1"/>
    </source>
</evidence>
<dbReference type="AlphaFoldDB" id="A0A916NBK3"/>
<dbReference type="EMBL" id="OU015584">
    <property type="protein sequence ID" value="CAG5081091.1"/>
    <property type="molecule type" value="Genomic_DNA"/>
</dbReference>
<keyword evidence="1" id="KW-0812">Transmembrane</keyword>
<keyword evidence="3" id="KW-1185">Reference proteome</keyword>
<keyword evidence="1" id="KW-0472">Membrane</keyword>
<keyword evidence="1" id="KW-1133">Transmembrane helix</keyword>
<dbReference type="Proteomes" id="UP000683507">
    <property type="component" value="Chromosome"/>
</dbReference>
<proteinExistence type="predicted"/>
<accession>A0A916NBK3</accession>
<gene>
    <name evidence="2" type="ORF">CRYO30217_01534</name>
</gene>
<evidence type="ECO:0000256" key="1">
    <source>
        <dbReference type="SAM" id="Phobius"/>
    </source>
</evidence>
<name>A0A916NBK3_9FLAO</name>